<reference evidence="3 4" key="1">
    <citation type="submission" date="2018-06" db="EMBL/GenBank/DDBJ databases">
        <authorList>
            <consortium name="Pathogen Informatics"/>
            <person name="Doyle S."/>
        </authorList>
    </citation>
    <scope>NUCLEOTIDE SEQUENCE [LARGE SCALE GENOMIC DNA]</scope>
    <source>
        <strain evidence="3 4">NCTC10821</strain>
    </source>
</reference>
<evidence type="ECO:0008006" key="5">
    <source>
        <dbReference type="Google" id="ProtNLM"/>
    </source>
</evidence>
<dbReference type="Proteomes" id="UP000254978">
    <property type="component" value="Unassembled WGS sequence"/>
</dbReference>
<feature type="region of interest" description="Disordered" evidence="1">
    <location>
        <begin position="1"/>
        <end position="21"/>
    </location>
</feature>
<name>A0A378TMB0_9MYCO</name>
<evidence type="ECO:0000256" key="1">
    <source>
        <dbReference type="SAM" id="MobiDB-lite"/>
    </source>
</evidence>
<dbReference type="InterPro" id="IPR025339">
    <property type="entry name" value="DUF4245"/>
</dbReference>
<sequence length="220" mass="23281">MTTEPDQPPGDEGQAVPALKEAKPRLLQDGRDMFWSMAPLVVGCILLAGLLGMCSFQLSGPTQGPVPTYDAPAALGSDAKTLGFPIRLPELPEGWQPNSGRRDGLDSARTDPATGQRTRALISNVGYLTPDMKYMSLTQSNADEDRLVASILPGAYPTGTAEVGGRQWVVYEAVSENGRNEPLWTTRIGATQLAITGAGSPEQFQTLAAATQAQSPLPST</sequence>
<accession>A0A378TMB0</accession>
<keyword evidence="2" id="KW-1133">Transmembrane helix</keyword>
<protein>
    <recommendedName>
        <fullName evidence="5">DUF4245 domain-containing protein</fullName>
    </recommendedName>
</protein>
<dbReference type="EMBL" id="UGQT01000001">
    <property type="protein sequence ID" value="STZ60756.1"/>
    <property type="molecule type" value="Genomic_DNA"/>
</dbReference>
<keyword evidence="4" id="KW-1185">Reference proteome</keyword>
<gene>
    <name evidence="3" type="ORF">NCTC10821_04300</name>
</gene>
<feature type="region of interest" description="Disordered" evidence="1">
    <location>
        <begin position="89"/>
        <end position="114"/>
    </location>
</feature>
<dbReference type="AlphaFoldDB" id="A0A378TMB0"/>
<feature type="compositionally biased region" description="Basic and acidic residues" evidence="1">
    <location>
        <begin position="100"/>
        <end position="109"/>
    </location>
</feature>
<dbReference type="Pfam" id="PF14030">
    <property type="entry name" value="DUF4245"/>
    <property type="match status" value="1"/>
</dbReference>
<evidence type="ECO:0000313" key="3">
    <source>
        <dbReference type="EMBL" id="STZ60756.1"/>
    </source>
</evidence>
<feature type="transmembrane region" description="Helical" evidence="2">
    <location>
        <begin position="33"/>
        <end position="53"/>
    </location>
</feature>
<keyword evidence="2" id="KW-0472">Membrane</keyword>
<evidence type="ECO:0000313" key="4">
    <source>
        <dbReference type="Proteomes" id="UP000254978"/>
    </source>
</evidence>
<evidence type="ECO:0000256" key="2">
    <source>
        <dbReference type="SAM" id="Phobius"/>
    </source>
</evidence>
<organism evidence="3 4">
    <name type="scientific">Mycolicibacterium tokaiense</name>
    <dbReference type="NCBI Taxonomy" id="39695"/>
    <lineage>
        <taxon>Bacteria</taxon>
        <taxon>Bacillati</taxon>
        <taxon>Actinomycetota</taxon>
        <taxon>Actinomycetes</taxon>
        <taxon>Mycobacteriales</taxon>
        <taxon>Mycobacteriaceae</taxon>
        <taxon>Mycolicibacterium</taxon>
    </lineage>
</organism>
<keyword evidence="2" id="KW-0812">Transmembrane</keyword>
<proteinExistence type="predicted"/>